<dbReference type="SUPFAM" id="SSF47384">
    <property type="entry name" value="Homodimeric domain of signal transducing histidine kinase"/>
    <property type="match status" value="1"/>
</dbReference>
<evidence type="ECO:0000256" key="1">
    <source>
        <dbReference type="ARBA" id="ARBA00000085"/>
    </source>
</evidence>
<evidence type="ECO:0000313" key="8">
    <source>
        <dbReference type="Proteomes" id="UP000199048"/>
    </source>
</evidence>
<dbReference type="InterPro" id="IPR005467">
    <property type="entry name" value="His_kinase_dom"/>
</dbReference>
<proteinExistence type="predicted"/>
<dbReference type="EMBL" id="FOTK01000068">
    <property type="protein sequence ID" value="SFM86847.1"/>
    <property type="molecule type" value="Genomic_DNA"/>
</dbReference>
<dbReference type="SUPFAM" id="SSF55874">
    <property type="entry name" value="ATPase domain of HSP90 chaperone/DNA topoisomerase II/histidine kinase"/>
    <property type="match status" value="1"/>
</dbReference>
<sequence length="154" mass="16719">MSHDHRTPPSAVVGYSEVLEEEAEELGQEILLKDRCKITSNAQHLLGLISDLPDMSKVEAEKMELYREDIDVAVFATDAAGIVEPPVGKRGNVLALDVAGNVGQTRTDAAKLRQCLFDLRSNAAKFTKSGTITLRVVREKDEGSGSPWRTPASA</sequence>
<evidence type="ECO:0000313" key="7">
    <source>
        <dbReference type="EMBL" id="SFM86847.1"/>
    </source>
</evidence>
<dbReference type="PANTHER" id="PTHR43711:SF26">
    <property type="entry name" value="SENSOR HISTIDINE KINASE RCSC"/>
    <property type="match status" value="1"/>
</dbReference>
<keyword evidence="8" id="KW-1185">Reference proteome</keyword>
<keyword evidence="4" id="KW-0418">Kinase</keyword>
<dbReference type="PROSITE" id="PS50109">
    <property type="entry name" value="HIS_KIN"/>
    <property type="match status" value="1"/>
</dbReference>
<name>A0A1I4UCY3_9HYPH</name>
<keyword evidence="5" id="KW-0902">Two-component regulatory system</keyword>
<dbReference type="Gene3D" id="1.10.287.130">
    <property type="match status" value="1"/>
</dbReference>
<dbReference type="GO" id="GO:0000155">
    <property type="term" value="F:phosphorelay sensor kinase activity"/>
    <property type="evidence" value="ECO:0007669"/>
    <property type="project" value="InterPro"/>
</dbReference>
<evidence type="ECO:0000256" key="5">
    <source>
        <dbReference type="ARBA" id="ARBA00023012"/>
    </source>
</evidence>
<gene>
    <name evidence="7" type="ORF">SAMN05192568_10683</name>
</gene>
<evidence type="ECO:0000256" key="3">
    <source>
        <dbReference type="ARBA" id="ARBA00022679"/>
    </source>
</evidence>
<organism evidence="7 8">
    <name type="scientific">Methylobacterium pseudosasicola</name>
    <dbReference type="NCBI Taxonomy" id="582667"/>
    <lineage>
        <taxon>Bacteria</taxon>
        <taxon>Pseudomonadati</taxon>
        <taxon>Pseudomonadota</taxon>
        <taxon>Alphaproteobacteria</taxon>
        <taxon>Hyphomicrobiales</taxon>
        <taxon>Methylobacteriaceae</taxon>
        <taxon>Methylobacterium</taxon>
    </lineage>
</organism>
<keyword evidence="3" id="KW-0808">Transferase</keyword>
<dbReference type="Proteomes" id="UP000199048">
    <property type="component" value="Unassembled WGS sequence"/>
</dbReference>
<dbReference type="InterPro" id="IPR036097">
    <property type="entry name" value="HisK_dim/P_sf"/>
</dbReference>
<accession>A0A1I4UCY3</accession>
<dbReference type="Gene3D" id="3.30.565.10">
    <property type="entry name" value="Histidine kinase-like ATPase, C-terminal domain"/>
    <property type="match status" value="1"/>
</dbReference>
<evidence type="ECO:0000256" key="2">
    <source>
        <dbReference type="ARBA" id="ARBA00012438"/>
    </source>
</evidence>
<evidence type="ECO:0000259" key="6">
    <source>
        <dbReference type="PROSITE" id="PS50109"/>
    </source>
</evidence>
<dbReference type="EC" id="2.7.13.3" evidence="2"/>
<reference evidence="8" key="1">
    <citation type="submission" date="2016-10" db="EMBL/GenBank/DDBJ databases">
        <authorList>
            <person name="Varghese N."/>
            <person name="Submissions S."/>
        </authorList>
    </citation>
    <scope>NUCLEOTIDE SEQUENCE [LARGE SCALE GENOMIC DNA]</scope>
    <source>
        <strain evidence="8">BL36</strain>
    </source>
</reference>
<dbReference type="STRING" id="582667.SAMN05192568_10683"/>
<dbReference type="InterPro" id="IPR050736">
    <property type="entry name" value="Sensor_HK_Regulatory"/>
</dbReference>
<dbReference type="AlphaFoldDB" id="A0A1I4UCY3"/>
<dbReference type="PANTHER" id="PTHR43711">
    <property type="entry name" value="TWO-COMPONENT HISTIDINE KINASE"/>
    <property type="match status" value="1"/>
</dbReference>
<protein>
    <recommendedName>
        <fullName evidence="2">histidine kinase</fullName>
        <ecNumber evidence="2">2.7.13.3</ecNumber>
    </recommendedName>
</protein>
<dbReference type="InterPro" id="IPR036890">
    <property type="entry name" value="HATPase_C_sf"/>
</dbReference>
<feature type="domain" description="Histidine kinase" evidence="6">
    <location>
        <begin position="1"/>
        <end position="141"/>
    </location>
</feature>
<comment type="catalytic activity">
    <reaction evidence="1">
        <text>ATP + protein L-histidine = ADP + protein N-phospho-L-histidine.</text>
        <dbReference type="EC" id="2.7.13.3"/>
    </reaction>
</comment>
<evidence type="ECO:0000256" key="4">
    <source>
        <dbReference type="ARBA" id="ARBA00022777"/>
    </source>
</evidence>